<feature type="compositionally biased region" description="Pro residues" evidence="1">
    <location>
        <begin position="18"/>
        <end position="36"/>
    </location>
</feature>
<feature type="region of interest" description="Disordered" evidence="1">
    <location>
        <begin position="1"/>
        <end position="40"/>
    </location>
</feature>
<evidence type="ECO:0000256" key="1">
    <source>
        <dbReference type="SAM" id="MobiDB-lite"/>
    </source>
</evidence>
<name>A0A383VMT5_TETOB</name>
<evidence type="ECO:0000313" key="2">
    <source>
        <dbReference type="EMBL" id="SZX66233.1"/>
    </source>
</evidence>
<proteinExistence type="predicted"/>
<protein>
    <submittedName>
        <fullName evidence="2">Uncharacterized protein</fullName>
    </submittedName>
</protein>
<dbReference type="Proteomes" id="UP000256970">
    <property type="component" value="Unassembled WGS sequence"/>
</dbReference>
<keyword evidence="3" id="KW-1185">Reference proteome</keyword>
<organism evidence="2 3">
    <name type="scientific">Tetradesmus obliquus</name>
    <name type="common">Green alga</name>
    <name type="synonym">Acutodesmus obliquus</name>
    <dbReference type="NCBI Taxonomy" id="3088"/>
    <lineage>
        <taxon>Eukaryota</taxon>
        <taxon>Viridiplantae</taxon>
        <taxon>Chlorophyta</taxon>
        <taxon>core chlorophytes</taxon>
        <taxon>Chlorophyceae</taxon>
        <taxon>CS clade</taxon>
        <taxon>Sphaeropleales</taxon>
        <taxon>Scenedesmaceae</taxon>
        <taxon>Tetradesmus</taxon>
    </lineage>
</organism>
<sequence>MKQQQCCTAAAPAAAPAPAAPAPAPPAAAPAAPAAPAPALTEAQDRICPHAHAVLYPPTLHRLTAALSALVLRFKLECKGACAQHEKDSQWLLADSTGKHHQD</sequence>
<dbReference type="AlphaFoldDB" id="A0A383VMT5"/>
<dbReference type="EMBL" id="FNXT01000690">
    <property type="protein sequence ID" value="SZX66233.1"/>
    <property type="molecule type" value="Genomic_DNA"/>
</dbReference>
<gene>
    <name evidence="2" type="ORF">BQ4739_LOCUS6669</name>
</gene>
<evidence type="ECO:0000313" key="3">
    <source>
        <dbReference type="Proteomes" id="UP000256970"/>
    </source>
</evidence>
<reference evidence="2 3" key="1">
    <citation type="submission" date="2016-10" db="EMBL/GenBank/DDBJ databases">
        <authorList>
            <person name="Cai Z."/>
        </authorList>
    </citation>
    <scope>NUCLEOTIDE SEQUENCE [LARGE SCALE GENOMIC DNA]</scope>
</reference>
<accession>A0A383VMT5</accession>